<name>A0A2W5SA12_CERSP</name>
<dbReference type="PIRSF" id="PIRSF020680">
    <property type="entry name" value="PhnH"/>
    <property type="match status" value="1"/>
</dbReference>
<organism evidence="1 2">
    <name type="scientific">Cereibacter sphaeroides</name>
    <name type="common">Rhodobacter sphaeroides</name>
    <dbReference type="NCBI Taxonomy" id="1063"/>
    <lineage>
        <taxon>Bacteria</taxon>
        <taxon>Pseudomonadati</taxon>
        <taxon>Pseudomonadota</taxon>
        <taxon>Alphaproteobacteria</taxon>
        <taxon>Rhodobacterales</taxon>
        <taxon>Paracoccaceae</taxon>
        <taxon>Cereibacter</taxon>
    </lineage>
</organism>
<comment type="caution">
    <text evidence="1">The sequence shown here is derived from an EMBL/GenBank/DDBJ whole genome shotgun (WGS) entry which is preliminary data.</text>
</comment>
<evidence type="ECO:0000313" key="2">
    <source>
        <dbReference type="Proteomes" id="UP000248975"/>
    </source>
</evidence>
<protein>
    <submittedName>
        <fullName evidence="1">Phosphonate C-P lyase system protein PhnH</fullName>
    </submittedName>
</protein>
<gene>
    <name evidence="1" type="ORF">DI533_04130</name>
</gene>
<dbReference type="InterPro" id="IPR008772">
    <property type="entry name" value="Phosphonate_metab_PhnH"/>
</dbReference>
<dbReference type="Proteomes" id="UP000248975">
    <property type="component" value="Unassembled WGS sequence"/>
</dbReference>
<sequence length="189" mass="19686">MTADVLTGGFADAPRDAARAFRAALNALARPGRIEVLAGAVPPAPLSVAAGTLLLTLADGTTPVHLAPSHDRAELRDWLSFHCGAPLVGADRAVFAVGSWEALQPLSRFAIGQPEYPDRSATLIVEVAALEPANAWLSGPGIKGSAELHLPEVETFAANNALFPLGFDCYLTSADRIAGLPRSTKVEAL</sequence>
<dbReference type="InterPro" id="IPR038058">
    <property type="entry name" value="PhnH-like_sp"/>
</dbReference>
<evidence type="ECO:0000313" key="1">
    <source>
        <dbReference type="EMBL" id="PZQ99838.1"/>
    </source>
</evidence>
<dbReference type="Gene3D" id="3.40.50.11310">
    <property type="entry name" value="Bacterial phosphonate metabolism protein PhnH"/>
    <property type="match status" value="1"/>
</dbReference>
<dbReference type="GO" id="GO:0019634">
    <property type="term" value="P:organic phosphonate metabolic process"/>
    <property type="evidence" value="ECO:0007669"/>
    <property type="project" value="InterPro"/>
</dbReference>
<keyword evidence="1" id="KW-0456">Lyase</keyword>
<accession>A0A2W5SA12</accession>
<dbReference type="SUPFAM" id="SSF159709">
    <property type="entry name" value="PhnH-like"/>
    <property type="match status" value="1"/>
</dbReference>
<dbReference type="EMBL" id="QFQS01000001">
    <property type="protein sequence ID" value="PZQ99838.1"/>
    <property type="molecule type" value="Genomic_DNA"/>
</dbReference>
<dbReference type="NCBIfam" id="TIGR03292">
    <property type="entry name" value="PhnH_redo"/>
    <property type="match status" value="1"/>
</dbReference>
<dbReference type="AlphaFoldDB" id="A0A2W5SA12"/>
<dbReference type="GO" id="GO:0016829">
    <property type="term" value="F:lyase activity"/>
    <property type="evidence" value="ECO:0007669"/>
    <property type="project" value="UniProtKB-KW"/>
</dbReference>
<proteinExistence type="predicted"/>
<dbReference type="Pfam" id="PF05845">
    <property type="entry name" value="PhnH"/>
    <property type="match status" value="1"/>
</dbReference>
<reference evidence="1 2" key="1">
    <citation type="submission" date="2017-08" db="EMBL/GenBank/DDBJ databases">
        <title>Infants hospitalized years apart are colonized by the same room-sourced microbial strains.</title>
        <authorList>
            <person name="Brooks B."/>
            <person name="Olm M.R."/>
            <person name="Firek B.A."/>
            <person name="Baker R."/>
            <person name="Thomas B.C."/>
            <person name="Morowitz M.J."/>
            <person name="Banfield J.F."/>
        </authorList>
    </citation>
    <scope>NUCLEOTIDE SEQUENCE [LARGE SCALE GENOMIC DNA]</scope>
    <source>
        <strain evidence="1">S2_003_000_R2_11</strain>
    </source>
</reference>